<reference evidence="3" key="1">
    <citation type="journal article" date="2019" name="Curr. Biol.">
        <title>Genome Sequence of Striga asiatica Provides Insight into the Evolution of Plant Parasitism.</title>
        <authorList>
            <person name="Yoshida S."/>
            <person name="Kim S."/>
            <person name="Wafula E.K."/>
            <person name="Tanskanen J."/>
            <person name="Kim Y.M."/>
            <person name="Honaas L."/>
            <person name="Yang Z."/>
            <person name="Spallek T."/>
            <person name="Conn C.E."/>
            <person name="Ichihashi Y."/>
            <person name="Cheong K."/>
            <person name="Cui S."/>
            <person name="Der J.P."/>
            <person name="Gundlach H."/>
            <person name="Jiao Y."/>
            <person name="Hori C."/>
            <person name="Ishida J.K."/>
            <person name="Kasahara H."/>
            <person name="Kiba T."/>
            <person name="Kim M.S."/>
            <person name="Koo N."/>
            <person name="Laohavisit A."/>
            <person name="Lee Y.H."/>
            <person name="Lumba S."/>
            <person name="McCourt P."/>
            <person name="Mortimer J.C."/>
            <person name="Mutuku J.M."/>
            <person name="Nomura T."/>
            <person name="Sasaki-Sekimoto Y."/>
            <person name="Seto Y."/>
            <person name="Wang Y."/>
            <person name="Wakatake T."/>
            <person name="Sakakibara H."/>
            <person name="Demura T."/>
            <person name="Yamaguchi S."/>
            <person name="Yoneyama K."/>
            <person name="Manabe R.I."/>
            <person name="Nelson D.C."/>
            <person name="Schulman A.H."/>
            <person name="Timko M.P."/>
            <person name="dePamphilis C.W."/>
            <person name="Choi D."/>
            <person name="Shirasu K."/>
        </authorList>
    </citation>
    <scope>NUCLEOTIDE SEQUENCE [LARGE SCALE GENOMIC DNA]</scope>
    <source>
        <strain evidence="3">cv. UVA1</strain>
    </source>
</reference>
<gene>
    <name evidence="2" type="ORF">STAS_21520</name>
</gene>
<dbReference type="InterPro" id="IPR025660">
    <property type="entry name" value="Pept_his_AS"/>
</dbReference>
<dbReference type="GO" id="GO:0006508">
    <property type="term" value="P:proteolysis"/>
    <property type="evidence" value="ECO:0007669"/>
    <property type="project" value="InterPro"/>
</dbReference>
<dbReference type="SUPFAM" id="SSF54001">
    <property type="entry name" value="Cysteine proteinases"/>
    <property type="match status" value="1"/>
</dbReference>
<dbReference type="OrthoDB" id="3789175at2759"/>
<dbReference type="EMBL" id="BKCP01007059">
    <property type="protein sequence ID" value="GER44619.1"/>
    <property type="molecule type" value="Genomic_DNA"/>
</dbReference>
<protein>
    <submittedName>
        <fullName evidence="2">Cathepsin L-like cysteine proteinase</fullName>
    </submittedName>
</protein>
<dbReference type="GO" id="GO:0008234">
    <property type="term" value="F:cysteine-type peptidase activity"/>
    <property type="evidence" value="ECO:0007669"/>
    <property type="project" value="InterPro"/>
</dbReference>
<name>A0A5A7QH11_STRAF</name>
<evidence type="ECO:0000259" key="1">
    <source>
        <dbReference type="Pfam" id="PF00112"/>
    </source>
</evidence>
<comment type="caution">
    <text evidence="2">The sequence shown here is derived from an EMBL/GenBank/DDBJ whole genome shotgun (WGS) entry which is preliminary data.</text>
</comment>
<dbReference type="Proteomes" id="UP000325081">
    <property type="component" value="Unassembled WGS sequence"/>
</dbReference>
<dbReference type="InterPro" id="IPR000668">
    <property type="entry name" value="Peptidase_C1A_C"/>
</dbReference>
<dbReference type="AlphaFoldDB" id="A0A5A7QH11"/>
<dbReference type="Gene3D" id="3.90.70.10">
    <property type="entry name" value="Cysteine proteinases"/>
    <property type="match status" value="1"/>
</dbReference>
<organism evidence="2 3">
    <name type="scientific">Striga asiatica</name>
    <name type="common">Asiatic witchweed</name>
    <name type="synonym">Buchnera asiatica</name>
    <dbReference type="NCBI Taxonomy" id="4170"/>
    <lineage>
        <taxon>Eukaryota</taxon>
        <taxon>Viridiplantae</taxon>
        <taxon>Streptophyta</taxon>
        <taxon>Embryophyta</taxon>
        <taxon>Tracheophyta</taxon>
        <taxon>Spermatophyta</taxon>
        <taxon>Magnoliopsida</taxon>
        <taxon>eudicotyledons</taxon>
        <taxon>Gunneridae</taxon>
        <taxon>Pentapetalae</taxon>
        <taxon>asterids</taxon>
        <taxon>lamiids</taxon>
        <taxon>Lamiales</taxon>
        <taxon>Orobanchaceae</taxon>
        <taxon>Buchnereae</taxon>
        <taxon>Striga</taxon>
    </lineage>
</organism>
<dbReference type="Pfam" id="PF00112">
    <property type="entry name" value="Peptidase_C1"/>
    <property type="match status" value="1"/>
</dbReference>
<sequence length="270" mass="31405">MADGAEKGQAKDGGALCVESEPKPQLMVPLVYSMGPNRWSARNQASIYLIPRPEFPRRFDPKFFASKIRIRDSSEKRSDGWPFRRGKRKDFSLFPQSIENRLFTPRLLHNLFSPAEYCHELLVHHLSPTRCRPTNQIWRVKSWSVSRMKKSWTASEGSVLNFYHMQQIPLYIVFNLLVCPPTSESLFREYQYQFKMMYQQNVVKVESTKNPARNGIYTVPTIDEDKREDEDERGRHAVVLVGYGVKNDKDYYIVQNSGGDTWGLKGFIKV</sequence>
<accession>A0A5A7QH11</accession>
<dbReference type="InterPro" id="IPR038765">
    <property type="entry name" value="Papain-like_cys_pep_sf"/>
</dbReference>
<evidence type="ECO:0000313" key="3">
    <source>
        <dbReference type="Proteomes" id="UP000325081"/>
    </source>
</evidence>
<proteinExistence type="predicted"/>
<keyword evidence="3" id="KW-1185">Reference proteome</keyword>
<feature type="domain" description="Peptidase C1A papain C-terminal" evidence="1">
    <location>
        <begin position="214"/>
        <end position="270"/>
    </location>
</feature>
<evidence type="ECO:0000313" key="2">
    <source>
        <dbReference type="EMBL" id="GER44619.1"/>
    </source>
</evidence>
<dbReference type="PROSITE" id="PS00639">
    <property type="entry name" value="THIOL_PROTEASE_HIS"/>
    <property type="match status" value="1"/>
</dbReference>